<protein>
    <submittedName>
        <fullName evidence="3">RNA-directed DNA polymerase from mobile element jockey-like</fullName>
    </submittedName>
</protein>
<dbReference type="GO" id="GO:0003964">
    <property type="term" value="F:RNA-directed DNA polymerase activity"/>
    <property type="evidence" value="ECO:0007669"/>
    <property type="project" value="UniProtKB-KW"/>
</dbReference>
<dbReference type="InterPro" id="IPR036691">
    <property type="entry name" value="Endo/exonu/phosph_ase_sf"/>
</dbReference>
<reference evidence="3 4" key="1">
    <citation type="journal article" date="2021" name="Elife">
        <title>Chloroplast acquisition without the gene transfer in kleptoplastic sea slugs, Plakobranchus ocellatus.</title>
        <authorList>
            <person name="Maeda T."/>
            <person name="Takahashi S."/>
            <person name="Yoshida T."/>
            <person name="Shimamura S."/>
            <person name="Takaki Y."/>
            <person name="Nagai Y."/>
            <person name="Toyoda A."/>
            <person name="Suzuki Y."/>
            <person name="Arimoto A."/>
            <person name="Ishii H."/>
            <person name="Satoh N."/>
            <person name="Nishiyama T."/>
            <person name="Hasebe M."/>
            <person name="Maruyama T."/>
            <person name="Minagawa J."/>
            <person name="Obokata J."/>
            <person name="Shigenobu S."/>
        </authorList>
    </citation>
    <scope>NUCLEOTIDE SEQUENCE [LARGE SCALE GENOMIC DNA]</scope>
</reference>
<keyword evidence="3" id="KW-0548">Nucleotidyltransferase</keyword>
<feature type="domain" description="Endonuclease/exonuclease/phosphatase" evidence="2">
    <location>
        <begin position="284"/>
        <end position="371"/>
    </location>
</feature>
<gene>
    <name evidence="3" type="ORF">PoB_004350600</name>
</gene>
<keyword evidence="4" id="KW-1185">Reference proteome</keyword>
<feature type="region of interest" description="Disordered" evidence="1">
    <location>
        <begin position="14"/>
        <end position="131"/>
    </location>
</feature>
<feature type="compositionally biased region" description="Pro residues" evidence="1">
    <location>
        <begin position="38"/>
        <end position="50"/>
    </location>
</feature>
<feature type="compositionally biased region" description="Pro residues" evidence="1">
    <location>
        <begin position="155"/>
        <end position="167"/>
    </location>
</feature>
<dbReference type="Gene3D" id="3.60.10.10">
    <property type="entry name" value="Endonuclease/exonuclease/phosphatase"/>
    <property type="match status" value="1"/>
</dbReference>
<comment type="caution">
    <text evidence="3">The sequence shown here is derived from an EMBL/GenBank/DDBJ whole genome shotgun (WGS) entry which is preliminary data.</text>
</comment>
<evidence type="ECO:0000259" key="2">
    <source>
        <dbReference type="Pfam" id="PF14529"/>
    </source>
</evidence>
<evidence type="ECO:0000313" key="4">
    <source>
        <dbReference type="Proteomes" id="UP000735302"/>
    </source>
</evidence>
<dbReference type="InterPro" id="IPR005135">
    <property type="entry name" value="Endo/exonuclease/phosphatase"/>
</dbReference>
<dbReference type="Pfam" id="PF14529">
    <property type="entry name" value="Exo_endo_phos_2"/>
    <property type="match status" value="1"/>
</dbReference>
<keyword evidence="3" id="KW-0695">RNA-directed DNA polymerase</keyword>
<accession>A0AAV4B983</accession>
<evidence type="ECO:0000256" key="1">
    <source>
        <dbReference type="SAM" id="MobiDB-lite"/>
    </source>
</evidence>
<feature type="region of interest" description="Disordered" evidence="1">
    <location>
        <begin position="143"/>
        <end position="203"/>
    </location>
</feature>
<evidence type="ECO:0000313" key="3">
    <source>
        <dbReference type="EMBL" id="GFO17001.1"/>
    </source>
</evidence>
<keyword evidence="3" id="KW-0808">Transferase</keyword>
<feature type="compositionally biased region" description="Basic and acidic residues" evidence="1">
    <location>
        <begin position="188"/>
        <end position="203"/>
    </location>
</feature>
<feature type="compositionally biased region" description="Pro residues" evidence="1">
    <location>
        <begin position="117"/>
        <end position="126"/>
    </location>
</feature>
<dbReference type="AlphaFoldDB" id="A0AAV4B983"/>
<sequence length="373" mass="41229">MRINNGCAAKAFLLRGKNDRTPSTHPAAPSIRRAHGPPTQPMRPEMPPPTQANRVERTRTKPNVTGPRSYAAAVQTRRAETRTMGVQTDAPVPDLASTLDSLGFPASPVRQGQPHPATSPSPPSPLHPVAEPPVVVVNAGQARLEGNPGKRGPGPHLPPRPATPVLPPRRASHSQGDRAPSPLPARLEPFRHPPPADRPTPEHERAPEIICIQESHLLKDNQLRIRNYVDYRQEVEQKNSPGHGILIRKDLNYLPVRSTTGPFLNYQSVEVYVGRTKFLLTNSYLRINPKQHLHEDELRAVLERPYHILVGDLNAHSPAWGNRKSDWAGQTLERLTLDIGCMIENTGEPTRLATVANQKQTAIYLTITSNDFT</sequence>
<organism evidence="3 4">
    <name type="scientific">Plakobranchus ocellatus</name>
    <dbReference type="NCBI Taxonomy" id="259542"/>
    <lineage>
        <taxon>Eukaryota</taxon>
        <taxon>Metazoa</taxon>
        <taxon>Spiralia</taxon>
        <taxon>Lophotrochozoa</taxon>
        <taxon>Mollusca</taxon>
        <taxon>Gastropoda</taxon>
        <taxon>Heterobranchia</taxon>
        <taxon>Euthyneura</taxon>
        <taxon>Panpulmonata</taxon>
        <taxon>Sacoglossa</taxon>
        <taxon>Placobranchoidea</taxon>
        <taxon>Plakobranchidae</taxon>
        <taxon>Plakobranchus</taxon>
    </lineage>
</organism>
<dbReference type="Proteomes" id="UP000735302">
    <property type="component" value="Unassembled WGS sequence"/>
</dbReference>
<proteinExistence type="predicted"/>
<name>A0AAV4B983_9GAST</name>
<dbReference type="SUPFAM" id="SSF56219">
    <property type="entry name" value="DNase I-like"/>
    <property type="match status" value="1"/>
</dbReference>
<dbReference type="EMBL" id="BLXT01004727">
    <property type="protein sequence ID" value="GFO17001.1"/>
    <property type="molecule type" value="Genomic_DNA"/>
</dbReference>